<keyword evidence="2" id="KW-1185">Reference proteome</keyword>
<dbReference type="RefSeq" id="WP_345476825.1">
    <property type="nucleotide sequence ID" value="NZ_BAABLW010000005.1"/>
</dbReference>
<sequence length="100" mass="11382">MSDQLSAQYTPTDEDVKTALDEWQWSRRMHIPEISTMDGDELHRNYLTHVTTKAKAEALREAVEKYAITIPDALGYKIQAVAAEDMLNEADQIEKGNNDE</sequence>
<accession>A0ABP9FZG2</accession>
<protein>
    <submittedName>
        <fullName evidence="1">Uncharacterized protein</fullName>
    </submittedName>
</protein>
<reference evidence="2" key="1">
    <citation type="journal article" date="2019" name="Int. J. Syst. Evol. Microbiol.">
        <title>The Global Catalogue of Microorganisms (GCM) 10K type strain sequencing project: providing services to taxonomists for standard genome sequencing and annotation.</title>
        <authorList>
            <consortium name="The Broad Institute Genomics Platform"/>
            <consortium name="The Broad Institute Genome Sequencing Center for Infectious Disease"/>
            <person name="Wu L."/>
            <person name="Ma J."/>
        </authorList>
    </citation>
    <scope>NUCLEOTIDE SEQUENCE [LARGE SCALE GENOMIC DNA]</scope>
    <source>
        <strain evidence="2">JCM 19129</strain>
    </source>
</reference>
<evidence type="ECO:0000313" key="2">
    <source>
        <dbReference type="Proteomes" id="UP001500368"/>
    </source>
</evidence>
<gene>
    <name evidence="1" type="ORF">GCM10025790_08400</name>
</gene>
<comment type="caution">
    <text evidence="1">The sequence shown here is derived from an EMBL/GenBank/DDBJ whole genome shotgun (WGS) entry which is preliminary data.</text>
</comment>
<organism evidence="1 2">
    <name type="scientific">Nesterenkonia rhizosphaerae</name>
    <dbReference type="NCBI Taxonomy" id="1348272"/>
    <lineage>
        <taxon>Bacteria</taxon>
        <taxon>Bacillati</taxon>
        <taxon>Actinomycetota</taxon>
        <taxon>Actinomycetes</taxon>
        <taxon>Micrococcales</taxon>
        <taxon>Micrococcaceae</taxon>
        <taxon>Nesterenkonia</taxon>
    </lineage>
</organism>
<evidence type="ECO:0000313" key="1">
    <source>
        <dbReference type="EMBL" id="GAA4915716.1"/>
    </source>
</evidence>
<name>A0ABP9FZG2_9MICC</name>
<dbReference type="EMBL" id="BAABLW010000005">
    <property type="protein sequence ID" value="GAA4915716.1"/>
    <property type="molecule type" value="Genomic_DNA"/>
</dbReference>
<dbReference type="Proteomes" id="UP001500368">
    <property type="component" value="Unassembled WGS sequence"/>
</dbReference>
<proteinExistence type="predicted"/>